<evidence type="ECO:0000256" key="3">
    <source>
        <dbReference type="ARBA" id="ARBA00022547"/>
    </source>
</evidence>
<dbReference type="InterPro" id="IPR008688">
    <property type="entry name" value="ATP_synth_Bsub_B/MI25"/>
</dbReference>
<dbReference type="GO" id="GO:0045259">
    <property type="term" value="C:proton-transporting ATP synthase complex"/>
    <property type="evidence" value="ECO:0007669"/>
    <property type="project" value="UniProtKB-KW"/>
</dbReference>
<keyword evidence="2 9" id="KW-0813">Transport</keyword>
<evidence type="ECO:0000256" key="2">
    <source>
        <dbReference type="ARBA" id="ARBA00022448"/>
    </source>
</evidence>
<dbReference type="AlphaFoldDB" id="A0AAW0TA60"/>
<keyword evidence="8 9" id="KW-0472">Membrane</keyword>
<dbReference type="PANTHER" id="PTHR12733:SF3">
    <property type="entry name" value="ATP SYNTHASE F(0) COMPLEX SUBUNIT B1, MITOCHONDRIAL"/>
    <property type="match status" value="1"/>
</dbReference>
<evidence type="ECO:0000256" key="4">
    <source>
        <dbReference type="ARBA" id="ARBA00022781"/>
    </source>
</evidence>
<name>A0AAW0TA60_SCYPA</name>
<dbReference type="InterPro" id="IPR013837">
    <property type="entry name" value="ATP_synth_F0_suB"/>
</dbReference>
<comment type="subcellular location">
    <subcellularLocation>
        <location evidence="9">Mitochondrion</location>
    </subcellularLocation>
    <subcellularLocation>
        <location evidence="9">Mitochondrion inner membrane</location>
    </subcellularLocation>
</comment>
<comment type="similarity">
    <text evidence="1 9">Belongs to the eukaryotic ATPase B chain family.</text>
</comment>
<keyword evidence="11" id="KW-1185">Reference proteome</keyword>
<evidence type="ECO:0000256" key="7">
    <source>
        <dbReference type="ARBA" id="ARBA00023128"/>
    </source>
</evidence>
<dbReference type="PANTHER" id="PTHR12733">
    <property type="entry name" value="MITOCHONDRIAL ATP SYNTHASE B CHAIN"/>
    <property type="match status" value="1"/>
</dbReference>
<sequence>MKGICCLEILSTGKPSTMSAAALLTKHSVWHPHGHLGFQTLHAHSFLQAGRRVFSSKCVSLWNSLPDEVVALDSIGLLQSPLHCPVGPLLHQSVLCCRLPPLFQTMQEVRPLVLVRPTSTSAVQRAEQRDEANFPRPVRPVEPGKVRLGFVPEEWFQFLYPKTGVTGPYVLGLGLTTFLCSKEIYVMEHEYYTGISILLMVVYAVKKFGPVIGQTLDKKIEDIEQSWRDYREGSIIQVKESMEKEKEAQLSAKGQDMLFDAKRENVALQLEAAYRERLARVHSEVKKRLDYQLEVANVKTRLQQKHMVDWIVKNVKGSITPAQEAATLKQCMADLKALAPKA</sequence>
<evidence type="ECO:0000256" key="5">
    <source>
        <dbReference type="ARBA" id="ARBA00022792"/>
    </source>
</evidence>
<dbReference type="SUPFAM" id="SSF161060">
    <property type="entry name" value="ATP synthase B chain-like"/>
    <property type="match status" value="1"/>
</dbReference>
<gene>
    <name evidence="10" type="ORF">O3P69_016111</name>
</gene>
<protein>
    <recommendedName>
        <fullName evidence="9">ATP synthase subunit b</fullName>
    </recommendedName>
</protein>
<evidence type="ECO:0000313" key="10">
    <source>
        <dbReference type="EMBL" id="KAK8384159.1"/>
    </source>
</evidence>
<dbReference type="GO" id="GO:0005743">
    <property type="term" value="C:mitochondrial inner membrane"/>
    <property type="evidence" value="ECO:0007669"/>
    <property type="project" value="UniProtKB-SubCell"/>
</dbReference>
<evidence type="ECO:0000313" key="11">
    <source>
        <dbReference type="Proteomes" id="UP001487740"/>
    </source>
</evidence>
<evidence type="ECO:0000256" key="9">
    <source>
        <dbReference type="RuleBase" id="RU368017"/>
    </source>
</evidence>
<reference evidence="10 11" key="1">
    <citation type="submission" date="2023-03" db="EMBL/GenBank/DDBJ databases">
        <title>High-quality genome of Scylla paramamosain provides insights in environmental adaptation.</title>
        <authorList>
            <person name="Zhang L."/>
        </authorList>
    </citation>
    <scope>NUCLEOTIDE SEQUENCE [LARGE SCALE GENOMIC DNA]</scope>
    <source>
        <strain evidence="10">LZ_2023a</strain>
        <tissue evidence="10">Muscle</tissue>
    </source>
</reference>
<dbReference type="GO" id="GO:0046933">
    <property type="term" value="F:proton-transporting ATP synthase activity, rotational mechanism"/>
    <property type="evidence" value="ECO:0007669"/>
    <property type="project" value="TreeGrafter"/>
</dbReference>
<comment type="subunit">
    <text evidence="9">F-type ATPases have 2 components, CF(1) - the catalytic core - and CF(0) - the membrane proton channel. CF(1) and CF(0) have multiple subunits.</text>
</comment>
<dbReference type="Proteomes" id="UP001487740">
    <property type="component" value="Unassembled WGS sequence"/>
</dbReference>
<dbReference type="EMBL" id="JARAKH010000036">
    <property type="protein sequence ID" value="KAK8384159.1"/>
    <property type="molecule type" value="Genomic_DNA"/>
</dbReference>
<evidence type="ECO:0000256" key="8">
    <source>
        <dbReference type="ARBA" id="ARBA00023136"/>
    </source>
</evidence>
<keyword evidence="3 9" id="KW-0138">CF(0)</keyword>
<keyword evidence="5 9" id="KW-0999">Mitochondrion inner membrane</keyword>
<evidence type="ECO:0000256" key="6">
    <source>
        <dbReference type="ARBA" id="ARBA00023065"/>
    </source>
</evidence>
<dbReference type="Pfam" id="PF05405">
    <property type="entry name" value="Mt_ATP-synt_B"/>
    <property type="match status" value="1"/>
</dbReference>
<organism evidence="10 11">
    <name type="scientific">Scylla paramamosain</name>
    <name type="common">Mud crab</name>
    <dbReference type="NCBI Taxonomy" id="85552"/>
    <lineage>
        <taxon>Eukaryota</taxon>
        <taxon>Metazoa</taxon>
        <taxon>Ecdysozoa</taxon>
        <taxon>Arthropoda</taxon>
        <taxon>Crustacea</taxon>
        <taxon>Multicrustacea</taxon>
        <taxon>Malacostraca</taxon>
        <taxon>Eumalacostraca</taxon>
        <taxon>Eucarida</taxon>
        <taxon>Decapoda</taxon>
        <taxon>Pleocyemata</taxon>
        <taxon>Brachyura</taxon>
        <taxon>Eubrachyura</taxon>
        <taxon>Portunoidea</taxon>
        <taxon>Portunidae</taxon>
        <taxon>Portuninae</taxon>
        <taxon>Scylla</taxon>
    </lineage>
</organism>
<dbReference type="Gene3D" id="1.20.5.2210">
    <property type="match status" value="1"/>
</dbReference>
<evidence type="ECO:0000256" key="1">
    <source>
        <dbReference type="ARBA" id="ARBA00007479"/>
    </source>
</evidence>
<keyword evidence="6 9" id="KW-0406">Ion transport</keyword>
<comment type="caution">
    <text evidence="10">The sequence shown here is derived from an EMBL/GenBank/DDBJ whole genome shotgun (WGS) entry which is preliminary data.</text>
</comment>
<keyword evidence="7 9" id="KW-0496">Mitochondrion</keyword>
<keyword evidence="4 9" id="KW-0375">Hydrogen ion transport</keyword>
<comment type="function">
    <text evidence="9">Subunit b, of the mitochondrial membrane ATP synthase complex (F(1)F(0) ATP synthase or Complex V) that produces ATP from ADP in the presence of a proton gradient across the membrane which is generated by electron transport complexes of the respiratory chain. ATP synthase complex consist of a soluble F(1) head domain - the catalytic core - and a membrane F(1) domain - the membrane proton channel. These two domains are linked by a central stalk rotating inside the F(1) region and a stationary peripheral stalk. During catalysis, ATP synthesis in the catalytic domain of F(1) is coupled via a rotary mechanism of the central stalk subunits to proton translocation. In vivo, can only synthesize ATP although its ATP hydrolase activity can be activated artificially in vitro. Part of the complex F(0) domain. Part of the complex F(0) domain and the peripheric stalk, which acts as a stator to hold the catalytic alpha(3)beta(3) subcomplex and subunit a/ATP6 static relative to the rotary elements.</text>
</comment>
<proteinExistence type="inferred from homology"/>
<accession>A0AAW0TA60</accession>